<dbReference type="Proteomes" id="UP000265520">
    <property type="component" value="Unassembled WGS sequence"/>
</dbReference>
<keyword evidence="2" id="KW-1185">Reference proteome</keyword>
<gene>
    <name evidence="1" type="ORF">A2U01_0000419</name>
</gene>
<accession>A0A392LXK3</accession>
<organism evidence="1 2">
    <name type="scientific">Trifolium medium</name>
    <dbReference type="NCBI Taxonomy" id="97028"/>
    <lineage>
        <taxon>Eukaryota</taxon>
        <taxon>Viridiplantae</taxon>
        <taxon>Streptophyta</taxon>
        <taxon>Embryophyta</taxon>
        <taxon>Tracheophyta</taxon>
        <taxon>Spermatophyta</taxon>
        <taxon>Magnoliopsida</taxon>
        <taxon>eudicotyledons</taxon>
        <taxon>Gunneridae</taxon>
        <taxon>Pentapetalae</taxon>
        <taxon>rosids</taxon>
        <taxon>fabids</taxon>
        <taxon>Fabales</taxon>
        <taxon>Fabaceae</taxon>
        <taxon>Papilionoideae</taxon>
        <taxon>50 kb inversion clade</taxon>
        <taxon>NPAAA clade</taxon>
        <taxon>Hologalegina</taxon>
        <taxon>IRL clade</taxon>
        <taxon>Trifolieae</taxon>
        <taxon>Trifolium</taxon>
    </lineage>
</organism>
<comment type="caution">
    <text evidence="1">The sequence shown here is derived from an EMBL/GenBank/DDBJ whole genome shotgun (WGS) entry which is preliminary data.</text>
</comment>
<evidence type="ECO:0000313" key="1">
    <source>
        <dbReference type="EMBL" id="MCH79666.1"/>
    </source>
</evidence>
<dbReference type="AlphaFoldDB" id="A0A392LXK3"/>
<sequence length="213" mass="23888">MNPRNIIIFKEGGDLRAKLLTFTLAWESVLSGWQDANIVAGKYQTQASDFFILGLNFHFALERRHVCGDLSPDGGVLVRDHARFQQFVRTASSSPMNPSLLAKEPLNLLSLLLNCSRLLDDTKTSVFENSFLVKHQSTIFPGQGHWSKIISRPLMLHYLTYRTNSTASPALTPPTPTRILIPTYTSAATLIRFLQNVLEVLCVQHLVTETYEG</sequence>
<evidence type="ECO:0000313" key="2">
    <source>
        <dbReference type="Proteomes" id="UP000265520"/>
    </source>
</evidence>
<reference evidence="1 2" key="1">
    <citation type="journal article" date="2018" name="Front. Plant Sci.">
        <title>Red Clover (Trifolium pratense) and Zigzag Clover (T. medium) - A Picture of Genomic Similarities and Differences.</title>
        <authorList>
            <person name="Dluhosova J."/>
            <person name="Istvanek J."/>
            <person name="Nedelnik J."/>
            <person name="Repkova J."/>
        </authorList>
    </citation>
    <scope>NUCLEOTIDE SEQUENCE [LARGE SCALE GENOMIC DNA]</scope>
    <source>
        <strain evidence="2">cv. 10/8</strain>
        <tissue evidence="1">Leaf</tissue>
    </source>
</reference>
<proteinExistence type="predicted"/>
<protein>
    <submittedName>
        <fullName evidence="1">Uncharacterized protein</fullName>
    </submittedName>
</protein>
<dbReference type="EMBL" id="LXQA010000268">
    <property type="protein sequence ID" value="MCH79666.1"/>
    <property type="molecule type" value="Genomic_DNA"/>
</dbReference>
<name>A0A392LXK3_9FABA</name>